<reference evidence="3" key="1">
    <citation type="submission" date="2025-08" db="UniProtKB">
        <authorList>
            <consortium name="Ensembl"/>
        </authorList>
    </citation>
    <scope>IDENTIFICATION</scope>
</reference>
<dbReference type="PANTHER" id="PTHR15729">
    <property type="entry name" value="CDC42 GTPASE-ACTIVATING PROTEIN"/>
    <property type="match status" value="1"/>
</dbReference>
<sequence>EKFRGKVRRKGGNKEKVFGCDLIEHLTASSQEIPQVLRCCTEFVEQHGIVDGIYRLSGVSSNIQKLRHVVVCATVFDRIFVNVHSAKF</sequence>
<dbReference type="STRING" id="43700.ENSMALP00000019451"/>
<keyword evidence="1" id="KW-0343">GTPase activation</keyword>
<dbReference type="Proteomes" id="UP000261600">
    <property type="component" value="Unplaced"/>
</dbReference>
<dbReference type="GO" id="GO:0007264">
    <property type="term" value="P:small GTPase-mediated signal transduction"/>
    <property type="evidence" value="ECO:0007669"/>
    <property type="project" value="TreeGrafter"/>
</dbReference>
<organism evidence="3 4">
    <name type="scientific">Monopterus albus</name>
    <name type="common">Swamp eel</name>
    <dbReference type="NCBI Taxonomy" id="43700"/>
    <lineage>
        <taxon>Eukaryota</taxon>
        <taxon>Metazoa</taxon>
        <taxon>Chordata</taxon>
        <taxon>Craniata</taxon>
        <taxon>Vertebrata</taxon>
        <taxon>Euteleostomi</taxon>
        <taxon>Actinopterygii</taxon>
        <taxon>Neopterygii</taxon>
        <taxon>Teleostei</taxon>
        <taxon>Neoteleostei</taxon>
        <taxon>Acanthomorphata</taxon>
        <taxon>Anabantaria</taxon>
        <taxon>Synbranchiformes</taxon>
        <taxon>Synbranchidae</taxon>
        <taxon>Monopterus</taxon>
    </lineage>
</organism>
<dbReference type="PANTHER" id="PTHR15729:SF12">
    <property type="entry name" value="RHO GTPASE-ACTIVATING PROTEIN 30"/>
    <property type="match status" value="1"/>
</dbReference>
<proteinExistence type="predicted"/>
<protein>
    <recommendedName>
        <fullName evidence="2">Rho-GAP domain-containing protein</fullName>
    </recommendedName>
</protein>
<dbReference type="InterPro" id="IPR008936">
    <property type="entry name" value="Rho_GTPase_activation_prot"/>
</dbReference>
<dbReference type="Pfam" id="PF00620">
    <property type="entry name" value="RhoGAP"/>
    <property type="match status" value="1"/>
</dbReference>
<dbReference type="InterPro" id="IPR051576">
    <property type="entry name" value="PX-Rho_GAP"/>
</dbReference>
<dbReference type="InterPro" id="IPR000198">
    <property type="entry name" value="RhoGAP_dom"/>
</dbReference>
<evidence type="ECO:0000259" key="2">
    <source>
        <dbReference type="PROSITE" id="PS50238"/>
    </source>
</evidence>
<evidence type="ECO:0000256" key="1">
    <source>
        <dbReference type="ARBA" id="ARBA00022468"/>
    </source>
</evidence>
<dbReference type="Gene3D" id="1.10.555.10">
    <property type="entry name" value="Rho GTPase activation protein"/>
    <property type="match status" value="1"/>
</dbReference>
<dbReference type="SUPFAM" id="SSF48350">
    <property type="entry name" value="GTPase activation domain, GAP"/>
    <property type="match status" value="1"/>
</dbReference>
<dbReference type="AlphaFoldDB" id="A0A3Q3QT12"/>
<keyword evidence="4" id="KW-1185">Reference proteome</keyword>
<evidence type="ECO:0000313" key="4">
    <source>
        <dbReference type="Proteomes" id="UP000261600"/>
    </source>
</evidence>
<dbReference type="PROSITE" id="PS50238">
    <property type="entry name" value="RHOGAP"/>
    <property type="match status" value="1"/>
</dbReference>
<reference evidence="3" key="2">
    <citation type="submission" date="2025-09" db="UniProtKB">
        <authorList>
            <consortium name="Ensembl"/>
        </authorList>
    </citation>
    <scope>IDENTIFICATION</scope>
</reference>
<feature type="domain" description="Rho-GAP" evidence="2">
    <location>
        <begin position="20"/>
        <end position="88"/>
    </location>
</feature>
<dbReference type="GO" id="GO:0005096">
    <property type="term" value="F:GTPase activator activity"/>
    <property type="evidence" value="ECO:0007669"/>
    <property type="project" value="UniProtKB-KW"/>
</dbReference>
<dbReference type="Ensembl" id="ENSMALT00000019837.1">
    <property type="protein sequence ID" value="ENSMALP00000019451.1"/>
    <property type="gene ID" value="ENSMALG00000013579.1"/>
</dbReference>
<name>A0A3Q3QT12_MONAL</name>
<evidence type="ECO:0000313" key="3">
    <source>
        <dbReference type="Ensembl" id="ENSMALP00000019451.1"/>
    </source>
</evidence>
<accession>A0A3Q3QT12</accession>